<feature type="transmembrane region" description="Helical" evidence="1">
    <location>
        <begin position="23"/>
        <end position="44"/>
    </location>
</feature>
<dbReference type="InterPro" id="IPR012902">
    <property type="entry name" value="N_methyl_site"/>
</dbReference>
<dbReference type="Pfam" id="PF07963">
    <property type="entry name" value="N_methyl"/>
    <property type="match status" value="1"/>
</dbReference>
<comment type="caution">
    <text evidence="2">The sequence shown here is derived from an EMBL/GenBank/DDBJ whole genome shotgun (WGS) entry which is preliminary data.</text>
</comment>
<dbReference type="EMBL" id="QXIY01000034">
    <property type="protein sequence ID" value="RIE16231.1"/>
    <property type="molecule type" value="Genomic_DNA"/>
</dbReference>
<reference evidence="2 3" key="1">
    <citation type="submission" date="2018-09" db="EMBL/GenBank/DDBJ databases">
        <title>Discovery and Ecogenomic Context for Candidatus Cryosericales, a Global Caldiserica Order Active in Thawing Permafrost.</title>
        <authorList>
            <person name="Martinez M.A."/>
            <person name="Woodcroft B.J."/>
            <person name="Ignacio Espinoza J.C."/>
            <person name="Zayed A."/>
            <person name="Singleton C.M."/>
            <person name="Boyd J."/>
            <person name="Li Y.-F."/>
            <person name="Purvine S."/>
            <person name="Maughan H."/>
            <person name="Hodgkins S.B."/>
            <person name="Anderson D."/>
            <person name="Sederholm M."/>
            <person name="Temperton B."/>
            <person name="Saleska S.R."/>
            <person name="Tyson G.W."/>
            <person name="Rich V.I."/>
        </authorList>
    </citation>
    <scope>NUCLEOTIDE SEQUENCE [LARGE SCALE GENOMIC DNA]</scope>
    <source>
        <strain evidence="2 3">SMC1</strain>
    </source>
</reference>
<proteinExistence type="predicted"/>
<organism evidence="2 3">
    <name type="scientific">Candidatus Cryosericum septentrionale</name>
    <dbReference type="NCBI Taxonomy" id="2290913"/>
    <lineage>
        <taxon>Bacteria</taxon>
        <taxon>Pseudomonadati</taxon>
        <taxon>Caldisericota/Cryosericota group</taxon>
        <taxon>Candidatus Cryosericota</taxon>
        <taxon>Candidatus Cryosericia</taxon>
        <taxon>Candidatus Cryosericales</taxon>
        <taxon>Candidatus Cryosericaceae</taxon>
        <taxon>Candidatus Cryosericum</taxon>
    </lineage>
</organism>
<keyword evidence="3" id="KW-1185">Reference proteome</keyword>
<keyword evidence="1" id="KW-0812">Transmembrane</keyword>
<accession>A0A398E0R3</accession>
<dbReference type="AlphaFoldDB" id="A0A398E0R3"/>
<protein>
    <submittedName>
        <fullName evidence="2">Prepilin-type N-terminal cleavage/methylation domain-containing protein</fullName>
    </submittedName>
</protein>
<keyword evidence="1" id="KW-0472">Membrane</keyword>
<dbReference type="SUPFAM" id="SSF54523">
    <property type="entry name" value="Pili subunits"/>
    <property type="match status" value="1"/>
</dbReference>
<evidence type="ECO:0000313" key="3">
    <source>
        <dbReference type="Proteomes" id="UP000266113"/>
    </source>
</evidence>
<keyword evidence="1" id="KW-1133">Transmembrane helix</keyword>
<dbReference type="InterPro" id="IPR045584">
    <property type="entry name" value="Pilin-like"/>
</dbReference>
<dbReference type="NCBIfam" id="TIGR02532">
    <property type="entry name" value="IV_pilin_GFxxxE"/>
    <property type="match status" value="1"/>
</dbReference>
<evidence type="ECO:0000256" key="1">
    <source>
        <dbReference type="SAM" id="Phobius"/>
    </source>
</evidence>
<dbReference type="Gene3D" id="3.30.700.10">
    <property type="entry name" value="Glycoprotein, Type 4 Pilin"/>
    <property type="match status" value="1"/>
</dbReference>
<sequence length="191" mass="20459">MVVQLALPLRSRGAVLSRHRGFTLIELLVVMAIVAVLSGVGVAYSGTYLSRRRLEGAAFELVQDLRQTQATATFRRQTLKITFDVAGNNYVFEKEPGGTTVRRDFSSAIGYASVVSGATGTGSSVDFGSVKCPTSSVADLYFGPQGTPVLDRLGNDGLTVDEGAIVLSSRDGQTIKVLVSKVLGRIRMEWQ</sequence>
<evidence type="ECO:0000313" key="2">
    <source>
        <dbReference type="EMBL" id="RIE16231.1"/>
    </source>
</evidence>
<gene>
    <name evidence="2" type="ORF">SMC1_07940</name>
</gene>
<name>A0A398E0R3_9BACT</name>
<dbReference type="Proteomes" id="UP000266113">
    <property type="component" value="Unassembled WGS sequence"/>
</dbReference>